<organism evidence="1 2">
    <name type="scientific">Austropuccinia psidii MF-1</name>
    <dbReference type="NCBI Taxonomy" id="1389203"/>
    <lineage>
        <taxon>Eukaryota</taxon>
        <taxon>Fungi</taxon>
        <taxon>Dikarya</taxon>
        <taxon>Basidiomycota</taxon>
        <taxon>Pucciniomycotina</taxon>
        <taxon>Pucciniomycetes</taxon>
        <taxon>Pucciniales</taxon>
        <taxon>Sphaerophragmiaceae</taxon>
        <taxon>Austropuccinia</taxon>
    </lineage>
</organism>
<protein>
    <submittedName>
        <fullName evidence="1">Uncharacterized protein</fullName>
    </submittedName>
</protein>
<comment type="caution">
    <text evidence="1">The sequence shown here is derived from an EMBL/GenBank/DDBJ whole genome shotgun (WGS) entry which is preliminary data.</text>
</comment>
<keyword evidence="2" id="KW-1185">Reference proteome</keyword>
<gene>
    <name evidence="1" type="ORF">O181_034523</name>
</gene>
<dbReference type="Proteomes" id="UP000765509">
    <property type="component" value="Unassembled WGS sequence"/>
</dbReference>
<dbReference type="OrthoDB" id="2717295at2759"/>
<sequence>MTIDQATDNLTEAVRVAYEPQGKWVNTNQHRTKPWWSTKILSPLIKERNGATHKMLKTKIQESTLKYYHHQEIFKQKLWELKSSHWRGFLAVKGPEHAFLAYNFTKN</sequence>
<reference evidence="1" key="1">
    <citation type="submission" date="2021-03" db="EMBL/GenBank/DDBJ databases">
        <title>Draft genome sequence of rust myrtle Austropuccinia psidii MF-1, a brazilian biotype.</title>
        <authorList>
            <person name="Quecine M.C."/>
            <person name="Pachon D.M.R."/>
            <person name="Bonatelli M.L."/>
            <person name="Correr F.H."/>
            <person name="Franceschini L.M."/>
            <person name="Leite T.F."/>
            <person name="Margarido G.R.A."/>
            <person name="Almeida C.A."/>
            <person name="Ferrarezi J.A."/>
            <person name="Labate C.A."/>
        </authorList>
    </citation>
    <scope>NUCLEOTIDE SEQUENCE</scope>
    <source>
        <strain evidence="1">MF-1</strain>
    </source>
</reference>
<evidence type="ECO:0000313" key="2">
    <source>
        <dbReference type="Proteomes" id="UP000765509"/>
    </source>
</evidence>
<proteinExistence type="predicted"/>
<name>A0A9Q3D3M8_9BASI</name>
<accession>A0A9Q3D3M8</accession>
<dbReference type="EMBL" id="AVOT02012754">
    <property type="protein sequence ID" value="MBW0494808.1"/>
    <property type="molecule type" value="Genomic_DNA"/>
</dbReference>
<dbReference type="AlphaFoldDB" id="A0A9Q3D3M8"/>
<evidence type="ECO:0000313" key="1">
    <source>
        <dbReference type="EMBL" id="MBW0494808.1"/>
    </source>
</evidence>